<sequence length="1161" mass="128329">MNTSKEWSCYHSLDVHDDDCCRGNVPANRPPTCDGLSPDTAQSPPMETAYANWRPPNPEAARRGAADDKSRMWQHFQGMLTLGKNAQGLATRSGPLSLDDSSPLPRNTGPHSRRNLAGCDDAIQCPAHASKIASLASSTTGSVFANQRSVTYSPASSQANNKPSQRTVANQKQDSLPEQLRASNQRMGSPTSKEPPPYIYNTATGAAAVERLACSPLTKENRVQSPAGSLPHFRKWESRRTMPLVSEFSFRRCSILTSITLIGSQDLAYNAGAPGMATGAASIRALRHISSTAFAWNVNRKRRRKNHHPFPGNWYGTHGRRDGSQACLGARRPSHSLAELLKRAGRAECASYLCATRAPRREERGDASRPHGHGELLAEVIADHEYRAPLLKSPLVTLALRPPAVTPRRTETATGRRGKRHHIGLMPDRVFRPGRLGNKATYGSCVPGDSDSAHDPAPAHPGLSCAFQARERGRDEGDAGACIKRPIASKRNVLNRLGASVVQWLDYSPPTTTNRVRFPAGSPSDFHMWESCRTITLVGGFSRRAPISPTLSFRRCSILTSLHPRRLSRPRFAPQFSPGPTSPECSRVLRAPSRTVAFTLRVSRPFFHSHHEHLVRRRLVISRRVAQLPHSAKRLLARLPIAQLWLVIIGRAATRQRARLPVGGEGRGSHPLHRAGPRMTGARGRCQLQRVRTLGVTRTFHEHRVGTRRNHDFQLPSAFSGVTARPYTTGAPSNEQPMRFTYAIYYGVLGYGLQNLGIFPFPGGEQSISQNCTVITIKLRHTSKPIEIRLLLMLLPASVYQTAEYSLKHELCFFVGLYFLLCTVVKAVHDKRDVDNGYLNFPLPSAIATAAIRQQEQACDHDRERNPQALVLELYTAPLATINMRRLPQIGGHGRDHTTAEFKLYAVTFTMRNIRSEVVPIDSHRRICAPPTPIYFRRISRINCTRPGAQVLHALTSHWRGSLPETCEPIVRANLESAMHSYPLQGTVTPDSSKTTSNQRWSEIHHTARSAEYEPCRGSVRAMIWLHAIACTGRELPLRTRGPGSAEEGGTHLDPPLPSADQLAAPSFAWLGEGMIYSGPSAQRANQRNFWAMAYDPINIVEVQGSIVLCGGHLAECTAKSSAARDGLRREIARRRRVKVTVREGARRTLEHCRQMGSGLN</sequence>
<name>A0ABQ9IFS0_9NEOP</name>
<feature type="region of interest" description="Disordered" evidence="1">
    <location>
        <begin position="661"/>
        <end position="680"/>
    </location>
</feature>
<reference evidence="2 3" key="1">
    <citation type="submission" date="2023-02" db="EMBL/GenBank/DDBJ databases">
        <title>LHISI_Scaffold_Assembly.</title>
        <authorList>
            <person name="Stuart O.P."/>
            <person name="Cleave R."/>
            <person name="Magrath M.J.L."/>
            <person name="Mikheyev A.S."/>
        </authorList>
    </citation>
    <scope>NUCLEOTIDE SEQUENCE [LARGE SCALE GENOMIC DNA]</scope>
    <source>
        <strain evidence="2">Daus_M_001</strain>
        <tissue evidence="2">Leg muscle</tissue>
    </source>
</reference>
<feature type="region of interest" description="Disordered" evidence="1">
    <location>
        <begin position="1037"/>
        <end position="1058"/>
    </location>
</feature>
<feature type="region of interest" description="Disordered" evidence="1">
    <location>
        <begin position="152"/>
        <end position="176"/>
    </location>
</feature>
<evidence type="ECO:0000256" key="1">
    <source>
        <dbReference type="SAM" id="MobiDB-lite"/>
    </source>
</evidence>
<dbReference type="EMBL" id="JARBHB010000001">
    <property type="protein sequence ID" value="KAJ8895517.1"/>
    <property type="molecule type" value="Genomic_DNA"/>
</dbReference>
<gene>
    <name evidence="2" type="ORF">PR048_000853</name>
</gene>
<organism evidence="2 3">
    <name type="scientific">Dryococelus australis</name>
    <dbReference type="NCBI Taxonomy" id="614101"/>
    <lineage>
        <taxon>Eukaryota</taxon>
        <taxon>Metazoa</taxon>
        <taxon>Ecdysozoa</taxon>
        <taxon>Arthropoda</taxon>
        <taxon>Hexapoda</taxon>
        <taxon>Insecta</taxon>
        <taxon>Pterygota</taxon>
        <taxon>Neoptera</taxon>
        <taxon>Polyneoptera</taxon>
        <taxon>Phasmatodea</taxon>
        <taxon>Verophasmatodea</taxon>
        <taxon>Anareolatae</taxon>
        <taxon>Phasmatidae</taxon>
        <taxon>Eurycanthinae</taxon>
        <taxon>Dryococelus</taxon>
    </lineage>
</organism>
<evidence type="ECO:0000313" key="3">
    <source>
        <dbReference type="Proteomes" id="UP001159363"/>
    </source>
</evidence>
<evidence type="ECO:0000313" key="2">
    <source>
        <dbReference type="EMBL" id="KAJ8895517.1"/>
    </source>
</evidence>
<protein>
    <submittedName>
        <fullName evidence="2">Uncharacterized protein</fullName>
    </submittedName>
</protein>
<feature type="compositionally biased region" description="Low complexity" evidence="1">
    <location>
        <begin position="95"/>
        <end position="105"/>
    </location>
</feature>
<feature type="region of interest" description="Disordered" evidence="1">
    <location>
        <begin position="90"/>
        <end position="117"/>
    </location>
</feature>
<proteinExistence type="predicted"/>
<comment type="caution">
    <text evidence="2">The sequence shown here is derived from an EMBL/GenBank/DDBJ whole genome shotgun (WGS) entry which is preliminary data.</text>
</comment>
<dbReference type="Proteomes" id="UP001159363">
    <property type="component" value="Chromosome 1"/>
</dbReference>
<keyword evidence="3" id="KW-1185">Reference proteome</keyword>
<accession>A0ABQ9IFS0</accession>